<evidence type="ECO:0000313" key="2">
    <source>
        <dbReference type="Proteomes" id="UP001066276"/>
    </source>
</evidence>
<organism evidence="1 2">
    <name type="scientific">Pleurodeles waltl</name>
    <name type="common">Iberian ribbed newt</name>
    <dbReference type="NCBI Taxonomy" id="8319"/>
    <lineage>
        <taxon>Eukaryota</taxon>
        <taxon>Metazoa</taxon>
        <taxon>Chordata</taxon>
        <taxon>Craniata</taxon>
        <taxon>Vertebrata</taxon>
        <taxon>Euteleostomi</taxon>
        <taxon>Amphibia</taxon>
        <taxon>Batrachia</taxon>
        <taxon>Caudata</taxon>
        <taxon>Salamandroidea</taxon>
        <taxon>Salamandridae</taxon>
        <taxon>Pleurodelinae</taxon>
        <taxon>Pleurodeles</taxon>
    </lineage>
</organism>
<dbReference type="EMBL" id="JANPWB010000006">
    <property type="protein sequence ID" value="KAJ1175480.1"/>
    <property type="molecule type" value="Genomic_DNA"/>
</dbReference>
<dbReference type="Proteomes" id="UP001066276">
    <property type="component" value="Chromosome 3_2"/>
</dbReference>
<comment type="caution">
    <text evidence="1">The sequence shown here is derived from an EMBL/GenBank/DDBJ whole genome shotgun (WGS) entry which is preliminary data.</text>
</comment>
<gene>
    <name evidence="1" type="ORF">NDU88_000768</name>
</gene>
<name>A0AAV7TFR1_PLEWA</name>
<proteinExistence type="predicted"/>
<accession>A0AAV7TFR1</accession>
<evidence type="ECO:0000313" key="1">
    <source>
        <dbReference type="EMBL" id="KAJ1175480.1"/>
    </source>
</evidence>
<dbReference type="AlphaFoldDB" id="A0AAV7TFR1"/>
<protein>
    <submittedName>
        <fullName evidence="1">Uncharacterized protein</fullName>
    </submittedName>
</protein>
<keyword evidence="2" id="KW-1185">Reference proteome</keyword>
<reference evidence="1" key="1">
    <citation type="journal article" date="2022" name="bioRxiv">
        <title>Sequencing and chromosome-scale assembly of the giantPleurodeles waltlgenome.</title>
        <authorList>
            <person name="Brown T."/>
            <person name="Elewa A."/>
            <person name="Iarovenko S."/>
            <person name="Subramanian E."/>
            <person name="Araus A.J."/>
            <person name="Petzold A."/>
            <person name="Susuki M."/>
            <person name="Suzuki K.-i.T."/>
            <person name="Hayashi T."/>
            <person name="Toyoda A."/>
            <person name="Oliveira C."/>
            <person name="Osipova E."/>
            <person name="Leigh N.D."/>
            <person name="Simon A."/>
            <person name="Yun M.H."/>
        </authorList>
    </citation>
    <scope>NUCLEOTIDE SEQUENCE</scope>
    <source>
        <strain evidence="1">20211129_DDA</strain>
        <tissue evidence="1">Liver</tissue>
    </source>
</reference>
<sequence>MALPMRGKIKQALALAAIRDSETKVIPCIMDKAEQWVDDSQGIAAVFTHYYEGLYTARAHRDCESTGPLVAELLLPRLSDSDRAALDCAIMVEEVGDTLVDRNSGKNTGTGWLPCGVLLHVLAGLIR</sequence>